<organism evidence="1 2">
    <name type="scientific">Goodea atripinnis</name>
    <dbReference type="NCBI Taxonomy" id="208336"/>
    <lineage>
        <taxon>Eukaryota</taxon>
        <taxon>Metazoa</taxon>
        <taxon>Chordata</taxon>
        <taxon>Craniata</taxon>
        <taxon>Vertebrata</taxon>
        <taxon>Euteleostomi</taxon>
        <taxon>Actinopterygii</taxon>
        <taxon>Neopterygii</taxon>
        <taxon>Teleostei</taxon>
        <taxon>Neoteleostei</taxon>
        <taxon>Acanthomorphata</taxon>
        <taxon>Ovalentaria</taxon>
        <taxon>Atherinomorphae</taxon>
        <taxon>Cyprinodontiformes</taxon>
        <taxon>Goodeidae</taxon>
        <taxon>Goodea</taxon>
    </lineage>
</organism>
<evidence type="ECO:0000313" key="2">
    <source>
        <dbReference type="Proteomes" id="UP001476798"/>
    </source>
</evidence>
<name>A0ABV0P8U5_9TELE</name>
<dbReference type="Proteomes" id="UP001476798">
    <property type="component" value="Unassembled WGS sequence"/>
</dbReference>
<feature type="non-terminal residue" evidence="1">
    <location>
        <position position="1"/>
    </location>
</feature>
<comment type="caution">
    <text evidence="1">The sequence shown here is derived from an EMBL/GenBank/DDBJ whole genome shotgun (WGS) entry which is preliminary data.</text>
</comment>
<gene>
    <name evidence="1" type="ORF">GOODEAATRI_029500</name>
</gene>
<evidence type="ECO:0000313" key="1">
    <source>
        <dbReference type="EMBL" id="MEQ2179859.1"/>
    </source>
</evidence>
<dbReference type="EMBL" id="JAHRIO010064344">
    <property type="protein sequence ID" value="MEQ2179859.1"/>
    <property type="molecule type" value="Genomic_DNA"/>
</dbReference>
<proteinExistence type="predicted"/>
<protein>
    <submittedName>
        <fullName evidence="1">Uncharacterized protein</fullName>
    </submittedName>
</protein>
<accession>A0ABV0P8U5</accession>
<sequence>NMVPESLIQACYKQYRTKIVLVEVDEDDPSYDPLTALRPLIYCSSLALFGACQAEPLCALQAGFKSPADCSYRLVQLRHSACNLSML</sequence>
<reference evidence="1 2" key="1">
    <citation type="submission" date="2021-06" db="EMBL/GenBank/DDBJ databases">
        <authorList>
            <person name="Palmer J.M."/>
        </authorList>
    </citation>
    <scope>NUCLEOTIDE SEQUENCE [LARGE SCALE GENOMIC DNA]</scope>
    <source>
        <strain evidence="1 2">GA_2019</strain>
        <tissue evidence="1">Muscle</tissue>
    </source>
</reference>
<keyword evidence="2" id="KW-1185">Reference proteome</keyword>